<feature type="coiled-coil region" evidence="6">
    <location>
        <begin position="359"/>
        <end position="386"/>
    </location>
</feature>
<dbReference type="PANTHER" id="PTHR12135:SF0">
    <property type="entry name" value="DNA REPAIR PROTEIN COMPLEMENTING XP-C CELLS"/>
    <property type="match status" value="1"/>
</dbReference>
<feature type="domain" description="Rad4 beta-hairpin" evidence="8">
    <location>
        <begin position="451"/>
        <end position="511"/>
    </location>
</feature>
<dbReference type="GeneID" id="30963557"/>
<feature type="non-terminal residue" evidence="10">
    <location>
        <position position="655"/>
    </location>
</feature>
<dbReference type="Gene3D" id="3.30.60.290">
    <property type="entry name" value="Rad4, beta-hairpin domain BHD2"/>
    <property type="match status" value="1"/>
</dbReference>
<dbReference type="GO" id="GO:0043161">
    <property type="term" value="P:proteasome-mediated ubiquitin-dependent protein catabolic process"/>
    <property type="evidence" value="ECO:0007669"/>
    <property type="project" value="EnsemblFungi"/>
</dbReference>
<dbReference type="FunCoup" id="A0A1D2VLD6">
    <property type="interactions" value="134"/>
</dbReference>
<dbReference type="GO" id="GO:0000111">
    <property type="term" value="C:nucleotide-excision repair factor 2 complex"/>
    <property type="evidence" value="ECO:0007669"/>
    <property type="project" value="EnsemblFungi"/>
</dbReference>
<dbReference type="InParanoid" id="A0A1D2VLD6"/>
<dbReference type="SMART" id="SM01031">
    <property type="entry name" value="BHD_2"/>
    <property type="match status" value="1"/>
</dbReference>
<evidence type="ECO:0000256" key="2">
    <source>
        <dbReference type="ARBA" id="ARBA00009525"/>
    </source>
</evidence>
<dbReference type="Gene3D" id="2.20.20.110">
    <property type="entry name" value="Rad4, beta-hairpin domain BHD1"/>
    <property type="match status" value="1"/>
</dbReference>
<dbReference type="EMBL" id="KV454477">
    <property type="protein sequence ID" value="ODV62412.1"/>
    <property type="molecule type" value="Genomic_DNA"/>
</dbReference>
<comment type="similarity">
    <text evidence="2">Belongs to the XPC family.</text>
</comment>
<dbReference type="InterPro" id="IPR018325">
    <property type="entry name" value="Rad4/PNGase_transGLS-fold"/>
</dbReference>
<proteinExistence type="inferred from homology"/>
<dbReference type="Pfam" id="PF03835">
    <property type="entry name" value="Rad4"/>
    <property type="match status" value="1"/>
</dbReference>
<dbReference type="GO" id="GO:0000122">
    <property type="term" value="P:negative regulation of transcription by RNA polymerase II"/>
    <property type="evidence" value="ECO:0007669"/>
    <property type="project" value="EnsemblFungi"/>
</dbReference>
<accession>A0A1D2VLD6</accession>
<keyword evidence="3" id="KW-0227">DNA damage</keyword>
<dbReference type="GO" id="GO:0003697">
    <property type="term" value="F:single-stranded DNA binding"/>
    <property type="evidence" value="ECO:0007669"/>
    <property type="project" value="TreeGrafter"/>
</dbReference>
<dbReference type="GO" id="GO:1990165">
    <property type="term" value="F:single-strand break-containing DNA binding"/>
    <property type="evidence" value="ECO:0007669"/>
    <property type="project" value="EnsemblFungi"/>
</dbReference>
<dbReference type="PANTHER" id="PTHR12135">
    <property type="entry name" value="DNA REPAIR PROTEIN XP-C / RAD4"/>
    <property type="match status" value="1"/>
</dbReference>
<evidence type="ECO:0000256" key="1">
    <source>
        <dbReference type="ARBA" id="ARBA00004123"/>
    </source>
</evidence>
<keyword evidence="11" id="KW-1185">Reference proteome</keyword>
<feature type="domain" description="Rad4 beta-hairpin" evidence="9">
    <location>
        <begin position="518"/>
        <end position="592"/>
    </location>
</feature>
<dbReference type="InterPro" id="IPR018327">
    <property type="entry name" value="BHD_2"/>
</dbReference>
<dbReference type="GO" id="GO:0006289">
    <property type="term" value="P:nucleotide-excision repair"/>
    <property type="evidence" value="ECO:0007669"/>
    <property type="project" value="EnsemblFungi"/>
</dbReference>
<protein>
    <submittedName>
        <fullName evidence="10">Rad4-domain-containing protein</fullName>
    </submittedName>
</protein>
<dbReference type="Gene3D" id="3.30.70.2460">
    <property type="entry name" value="Rad4, beta-hairpin domain BHD3"/>
    <property type="match status" value="1"/>
</dbReference>
<dbReference type="OrthoDB" id="300780at2759"/>
<dbReference type="InterPro" id="IPR018328">
    <property type="entry name" value="Rad4_beta-hairpin_dom3"/>
</dbReference>
<evidence type="ECO:0000259" key="7">
    <source>
        <dbReference type="SMART" id="SM01030"/>
    </source>
</evidence>
<evidence type="ECO:0000259" key="9">
    <source>
        <dbReference type="SMART" id="SM01032"/>
    </source>
</evidence>
<evidence type="ECO:0000256" key="4">
    <source>
        <dbReference type="ARBA" id="ARBA00023204"/>
    </source>
</evidence>
<gene>
    <name evidence="10" type="ORF">ASCRUDRAFT_25985</name>
</gene>
<dbReference type="SMART" id="SM01032">
    <property type="entry name" value="BHD_3"/>
    <property type="match status" value="1"/>
</dbReference>
<evidence type="ECO:0000256" key="3">
    <source>
        <dbReference type="ARBA" id="ARBA00022763"/>
    </source>
</evidence>
<keyword evidence="5" id="KW-0539">Nucleus</keyword>
<dbReference type="STRING" id="1344418.A0A1D2VLD6"/>
<keyword evidence="4" id="KW-0234">DNA repair</keyword>
<dbReference type="GO" id="GO:0005829">
    <property type="term" value="C:cytosol"/>
    <property type="evidence" value="ECO:0007669"/>
    <property type="project" value="EnsemblFungi"/>
</dbReference>
<feature type="domain" description="Rad4 beta-hairpin" evidence="7">
    <location>
        <begin position="393"/>
        <end position="449"/>
    </location>
</feature>
<dbReference type="InterPro" id="IPR042488">
    <property type="entry name" value="Rad4_BHD3_sf"/>
</dbReference>
<evidence type="ECO:0000256" key="5">
    <source>
        <dbReference type="ARBA" id="ARBA00023242"/>
    </source>
</evidence>
<dbReference type="Pfam" id="PF10403">
    <property type="entry name" value="BHD_1"/>
    <property type="match status" value="1"/>
</dbReference>
<comment type="subcellular location">
    <subcellularLocation>
        <location evidence="1">Nucleus</location>
    </subcellularLocation>
</comment>
<dbReference type="SMART" id="SM01030">
    <property type="entry name" value="BHD_1"/>
    <property type="match status" value="1"/>
</dbReference>
<dbReference type="InterPro" id="IPR038765">
    <property type="entry name" value="Papain-like_cys_pep_sf"/>
</dbReference>
<dbReference type="Pfam" id="PF10404">
    <property type="entry name" value="BHD_2"/>
    <property type="match status" value="1"/>
</dbReference>
<dbReference type="InterPro" id="IPR036985">
    <property type="entry name" value="Transglutaminase-like_sf"/>
</dbReference>
<evidence type="ECO:0000313" key="11">
    <source>
        <dbReference type="Proteomes" id="UP000095038"/>
    </source>
</evidence>
<dbReference type="Gene3D" id="3.90.260.10">
    <property type="entry name" value="Transglutaminase-like"/>
    <property type="match status" value="1"/>
</dbReference>
<dbReference type="SUPFAM" id="SSF54001">
    <property type="entry name" value="Cysteine proteinases"/>
    <property type="match status" value="1"/>
</dbReference>
<dbReference type="GO" id="GO:0071942">
    <property type="term" value="C:XPC complex"/>
    <property type="evidence" value="ECO:0007669"/>
    <property type="project" value="TreeGrafter"/>
</dbReference>
<reference evidence="11" key="1">
    <citation type="submission" date="2016-05" db="EMBL/GenBank/DDBJ databases">
        <title>Comparative genomics of biotechnologically important yeasts.</title>
        <authorList>
            <consortium name="DOE Joint Genome Institute"/>
            <person name="Riley R."/>
            <person name="Haridas S."/>
            <person name="Wolfe K.H."/>
            <person name="Lopes M.R."/>
            <person name="Hittinger C.T."/>
            <person name="Goker M."/>
            <person name="Salamov A."/>
            <person name="Wisecaver J."/>
            <person name="Long T.M."/>
            <person name="Aerts A.L."/>
            <person name="Barry K."/>
            <person name="Choi C."/>
            <person name="Clum A."/>
            <person name="Coughlan A.Y."/>
            <person name="Deshpande S."/>
            <person name="Douglass A.P."/>
            <person name="Hanson S.J."/>
            <person name="Klenk H.-P."/>
            <person name="Labutti K."/>
            <person name="Lapidus A."/>
            <person name="Lindquist E."/>
            <person name="Lipzen A."/>
            <person name="Meier-Kolthoff J.P."/>
            <person name="Ohm R.A."/>
            <person name="Otillar R.P."/>
            <person name="Pangilinan J."/>
            <person name="Peng Y."/>
            <person name="Rokas A."/>
            <person name="Rosa C.A."/>
            <person name="Scheuner C."/>
            <person name="Sibirny A.A."/>
            <person name="Slot J.C."/>
            <person name="Stielow J.B."/>
            <person name="Sun H."/>
            <person name="Kurtzman C.P."/>
            <person name="Blackwell M."/>
            <person name="Grigoriev I.V."/>
            <person name="Jeffries T.W."/>
        </authorList>
    </citation>
    <scope>NUCLEOTIDE SEQUENCE [LARGE SCALE GENOMIC DNA]</scope>
    <source>
        <strain evidence="11">DSM 1968</strain>
    </source>
</reference>
<feature type="non-terminal residue" evidence="10">
    <location>
        <position position="1"/>
    </location>
</feature>
<sequence length="655" mass="76629">DNEESDDDDSDDELEDLLNFDSDNKNLFLDVFKNINTDSSKPDEEVLNVTIKKNLNESNKKKNRKFLIISKEERDFRKKIHILYLVCMIIHGKIRNKWINDPMLLNFLLANFITKKVLTELHPHKFSNKKQLNGLYSRKFLDGLKRLMLFWSNIFKVSNYNSGIFKKKWSEILSNDFPSESIDFNKFVDYILRLNAGRDIAVQGFVALLRAADVNARLVFSLQPPDFTSISKTNLDLNLEMETDSLNKRKRLGLSPTPLLRPLNPYLSPYPVFWAEAWNPYIKKWITIDPVHFKIVENIVRKSKLEPPLNDVRNQLTYVIGFDKFGNIKDITRRYASNYLSKTRRKRIDRVDNWSLWYKKMLEKLSKKSNNKKSKLEKEIDFLEDLEFKKRDINEGMPNSYQDFKNHPVYALEEQLKQNEILYPKKACGTIKLKGKNKLLKVYRRENVQKLKSVRAWFISGRILKVGARTLRIRKAKPMKLRGKNFTRDFDEENEDVRLYAEFQTELYKPPPVKDGKVPKTEYGKIEVFQKSMIPEGGALIREKFAARAAKIIGVDYALAVEGFEFSGRSVTSKIPGIVVAEEYKEAVLLVCDQLCQEQIEQERNDIEMIALNAWKILINSLVVEDRLNREHGEIIEDKKTINSKDIMESDLKDN</sequence>
<dbReference type="Pfam" id="PF10405">
    <property type="entry name" value="BHD_3"/>
    <property type="match status" value="1"/>
</dbReference>
<dbReference type="RefSeq" id="XP_020048719.1">
    <property type="nucleotide sequence ID" value="XM_020189921.1"/>
</dbReference>
<dbReference type="GO" id="GO:0006265">
    <property type="term" value="P:DNA topological change"/>
    <property type="evidence" value="ECO:0007669"/>
    <property type="project" value="EnsemblFungi"/>
</dbReference>
<evidence type="ECO:0000313" key="10">
    <source>
        <dbReference type="EMBL" id="ODV62412.1"/>
    </source>
</evidence>
<dbReference type="AlphaFoldDB" id="A0A1D2VLD6"/>
<dbReference type="Proteomes" id="UP000095038">
    <property type="component" value="Unassembled WGS sequence"/>
</dbReference>
<dbReference type="InterPro" id="IPR018326">
    <property type="entry name" value="Rad4_beta-hairpin_dom1"/>
</dbReference>
<evidence type="ECO:0000256" key="6">
    <source>
        <dbReference type="SAM" id="Coils"/>
    </source>
</evidence>
<dbReference type="GO" id="GO:0006298">
    <property type="term" value="P:mismatch repair"/>
    <property type="evidence" value="ECO:0007669"/>
    <property type="project" value="TreeGrafter"/>
</dbReference>
<evidence type="ECO:0000259" key="8">
    <source>
        <dbReference type="SMART" id="SM01031"/>
    </source>
</evidence>
<keyword evidence="6" id="KW-0175">Coiled coil</keyword>
<organism evidence="10 11">
    <name type="scientific">Ascoidea rubescens DSM 1968</name>
    <dbReference type="NCBI Taxonomy" id="1344418"/>
    <lineage>
        <taxon>Eukaryota</taxon>
        <taxon>Fungi</taxon>
        <taxon>Dikarya</taxon>
        <taxon>Ascomycota</taxon>
        <taxon>Saccharomycotina</taxon>
        <taxon>Saccharomycetes</taxon>
        <taxon>Ascoideaceae</taxon>
        <taxon>Ascoidea</taxon>
    </lineage>
</organism>
<dbReference type="InterPro" id="IPR004583">
    <property type="entry name" value="DNA_repair_Rad4"/>
</dbReference>
<name>A0A1D2VLD6_9ASCO</name>